<feature type="transmembrane region" description="Helical" evidence="1">
    <location>
        <begin position="9"/>
        <end position="27"/>
    </location>
</feature>
<sequence length="181" mass="18536">MRAQTRRDAGFTALFLGFFASAWFGWAQAGGESGWLTAGSIFSVVVAAIGLVTGLRAPGEGSAMRDRTASRRYGIIVGIEFAVIFAGAALLGGLGQEDYIPVWVAFVVGVHFVPLAPVLGDPLLRPLAVATCLVALAGLITGLASAVSPPLVVGVAEGLLLLGYSVQALARGARRPAQSSV</sequence>
<organism evidence="2 3">
    <name type="scientific">Asanoa ferruginea</name>
    <dbReference type="NCBI Taxonomy" id="53367"/>
    <lineage>
        <taxon>Bacteria</taxon>
        <taxon>Bacillati</taxon>
        <taxon>Actinomycetota</taxon>
        <taxon>Actinomycetes</taxon>
        <taxon>Micromonosporales</taxon>
        <taxon>Micromonosporaceae</taxon>
        <taxon>Asanoa</taxon>
    </lineage>
</organism>
<reference evidence="2 3" key="1">
    <citation type="submission" date="2018-08" db="EMBL/GenBank/DDBJ databases">
        <title>Sequencing the genomes of 1000 actinobacteria strains.</title>
        <authorList>
            <person name="Klenk H.-P."/>
        </authorList>
    </citation>
    <scope>NUCLEOTIDE SEQUENCE [LARGE SCALE GENOMIC DNA]</scope>
    <source>
        <strain evidence="2 3">DSM 44099</strain>
    </source>
</reference>
<feature type="transmembrane region" description="Helical" evidence="1">
    <location>
        <begin position="100"/>
        <end position="120"/>
    </location>
</feature>
<dbReference type="OrthoDB" id="4485749at2"/>
<comment type="caution">
    <text evidence="2">The sequence shown here is derived from an EMBL/GenBank/DDBJ whole genome shotgun (WGS) entry which is preliminary data.</text>
</comment>
<evidence type="ECO:0000256" key="1">
    <source>
        <dbReference type="SAM" id="Phobius"/>
    </source>
</evidence>
<keyword evidence="1" id="KW-1133">Transmembrane helix</keyword>
<dbReference type="EMBL" id="QUMQ01000001">
    <property type="protein sequence ID" value="REG00223.1"/>
    <property type="molecule type" value="Genomic_DNA"/>
</dbReference>
<keyword evidence="3" id="KW-1185">Reference proteome</keyword>
<keyword evidence="1" id="KW-0472">Membrane</keyword>
<feature type="transmembrane region" description="Helical" evidence="1">
    <location>
        <begin position="73"/>
        <end position="94"/>
    </location>
</feature>
<proteinExistence type="predicted"/>
<gene>
    <name evidence="2" type="ORF">DFJ67_6274</name>
</gene>
<feature type="transmembrane region" description="Helical" evidence="1">
    <location>
        <begin position="33"/>
        <end position="52"/>
    </location>
</feature>
<protein>
    <submittedName>
        <fullName evidence="2">Uncharacterized protein</fullName>
    </submittedName>
</protein>
<name>A0A3D9ZUQ7_9ACTN</name>
<accession>A0A3D9ZUQ7</accession>
<evidence type="ECO:0000313" key="2">
    <source>
        <dbReference type="EMBL" id="REG00223.1"/>
    </source>
</evidence>
<dbReference type="RefSeq" id="WP_116071603.1">
    <property type="nucleotide sequence ID" value="NZ_BONB01000003.1"/>
</dbReference>
<dbReference type="AlphaFoldDB" id="A0A3D9ZUQ7"/>
<evidence type="ECO:0000313" key="3">
    <source>
        <dbReference type="Proteomes" id="UP000256913"/>
    </source>
</evidence>
<keyword evidence="1" id="KW-0812">Transmembrane</keyword>
<dbReference type="Proteomes" id="UP000256913">
    <property type="component" value="Unassembled WGS sequence"/>
</dbReference>
<feature type="transmembrane region" description="Helical" evidence="1">
    <location>
        <begin position="127"/>
        <end position="145"/>
    </location>
</feature>